<dbReference type="RefSeq" id="WP_234253729.1">
    <property type="nucleotide sequence ID" value="NZ_JABFTV010000004.1"/>
</dbReference>
<evidence type="ECO:0000313" key="4">
    <source>
        <dbReference type="EMBL" id="MCE8024367.1"/>
    </source>
</evidence>
<dbReference type="PANTHER" id="PTHR16943">
    <property type="entry name" value="2-METHYLCITRATE DEHYDRATASE-RELATED"/>
    <property type="match status" value="1"/>
</dbReference>
<proteinExistence type="inferred from homology"/>
<dbReference type="InterPro" id="IPR042183">
    <property type="entry name" value="MmgE/PrpD_sf_1"/>
</dbReference>
<organism evidence="4 5">
    <name type="scientific">Billgrantia aerodenitrificans</name>
    <dbReference type="NCBI Taxonomy" id="2733483"/>
    <lineage>
        <taxon>Bacteria</taxon>
        <taxon>Pseudomonadati</taxon>
        <taxon>Pseudomonadota</taxon>
        <taxon>Gammaproteobacteria</taxon>
        <taxon>Oceanospirillales</taxon>
        <taxon>Halomonadaceae</taxon>
        <taxon>Billgrantia</taxon>
    </lineage>
</organism>
<name>A0ABS9ARV6_9GAMM</name>
<accession>A0ABS9ARV6</accession>
<dbReference type="SUPFAM" id="SSF103378">
    <property type="entry name" value="2-methylcitrate dehydratase PrpD"/>
    <property type="match status" value="1"/>
</dbReference>
<dbReference type="Proteomes" id="UP001320272">
    <property type="component" value="Unassembled WGS sequence"/>
</dbReference>
<dbReference type="Pfam" id="PF03972">
    <property type="entry name" value="MmgE_PrpD_N"/>
    <property type="match status" value="1"/>
</dbReference>
<comment type="caution">
    <text evidence="4">The sequence shown here is derived from an EMBL/GenBank/DDBJ whole genome shotgun (WGS) entry which is preliminary data.</text>
</comment>
<evidence type="ECO:0000259" key="3">
    <source>
        <dbReference type="Pfam" id="PF19305"/>
    </source>
</evidence>
<dbReference type="InterPro" id="IPR042188">
    <property type="entry name" value="MmgE/PrpD_sf_2"/>
</dbReference>
<dbReference type="Gene3D" id="1.10.4100.10">
    <property type="entry name" value="2-methylcitrate dehydratase PrpD"/>
    <property type="match status" value="1"/>
</dbReference>
<dbReference type="InterPro" id="IPR036148">
    <property type="entry name" value="MmgE/PrpD_sf"/>
</dbReference>
<sequence length="462" mass="48446">MTKVSTASAPRSLSEQLAEWAANLDEHDVPDTVRSAVANTVLDTVALAIASLDTDYGRAVSQAADTPGNCTVFGSDTPRSPYDAALINGTTGHGEDFDNTYEGCPVHSGVVVVPALFAAGEAYGLSEGRVALGMAVAIEVMCRLGAIAKKGVHAAGFHPTSVLGTVAAAIGVGVARGHDAEQLKNTLGVSASMSAGIIEYLADGSWTKRMHAGWAAQSGIRAAAMGGAGFHGPVSVFEGIHGLYKAFAPSIEPDLSLLVDGLGQHWEAAHVAFKPYACGTMTQPYIDCAVRLAQRGIKPTDVEEIVCQVGEGTVHRLWEPLPLKQSPPTPYAAKFSGPYTVAAGFCYGDAGLAQFTNASIRDPEVLELAAKVRFEVDPENEYPRNYTGHVVAQLKNGETVTEFQGQLRGGLREPLSRDDLLAKCQANLSFGNWSGPGATDLASYADELFGSHAIFSAKLLGK</sequence>
<dbReference type="EMBL" id="JABFTV010000004">
    <property type="protein sequence ID" value="MCE8024367.1"/>
    <property type="molecule type" value="Genomic_DNA"/>
</dbReference>
<evidence type="ECO:0000313" key="5">
    <source>
        <dbReference type="Proteomes" id="UP001320272"/>
    </source>
</evidence>
<dbReference type="Gene3D" id="3.30.1330.120">
    <property type="entry name" value="2-methylcitrate dehydratase PrpD"/>
    <property type="match status" value="1"/>
</dbReference>
<comment type="similarity">
    <text evidence="1">Belongs to the PrpD family.</text>
</comment>
<evidence type="ECO:0000256" key="1">
    <source>
        <dbReference type="ARBA" id="ARBA00006174"/>
    </source>
</evidence>
<feature type="domain" description="MmgE/PrpD C-terminal" evidence="3">
    <location>
        <begin position="276"/>
        <end position="429"/>
    </location>
</feature>
<dbReference type="InterPro" id="IPR045336">
    <property type="entry name" value="MmgE_PrpD_N"/>
</dbReference>
<feature type="domain" description="MmgE/PrpD N-terminal" evidence="2">
    <location>
        <begin position="15"/>
        <end position="250"/>
    </location>
</feature>
<dbReference type="Pfam" id="PF19305">
    <property type="entry name" value="MmgE_PrpD_C"/>
    <property type="match status" value="1"/>
</dbReference>
<protein>
    <submittedName>
        <fullName evidence="4">MmgE/PrpD family protein</fullName>
    </submittedName>
</protein>
<gene>
    <name evidence="4" type="ORF">HOP59_09505</name>
</gene>
<dbReference type="PANTHER" id="PTHR16943:SF8">
    <property type="entry name" value="2-METHYLCITRATE DEHYDRATASE"/>
    <property type="match status" value="1"/>
</dbReference>
<reference evidence="4 5" key="1">
    <citation type="journal article" date="2021" name="Front. Microbiol.">
        <title>Aerobic Denitrification and Heterotrophic Sulfur Oxidation in the Genus Halomonas Revealed by Six Novel Species Characterizations and Genome-Based Analysis.</title>
        <authorList>
            <person name="Wang L."/>
            <person name="Shao Z."/>
        </authorList>
    </citation>
    <scope>NUCLEOTIDE SEQUENCE [LARGE SCALE GENOMIC DNA]</scope>
    <source>
        <strain evidence="4 5">MCCC 1A11058</strain>
    </source>
</reference>
<dbReference type="InterPro" id="IPR045337">
    <property type="entry name" value="MmgE_PrpD_C"/>
</dbReference>
<dbReference type="InterPro" id="IPR005656">
    <property type="entry name" value="MmgE_PrpD"/>
</dbReference>
<evidence type="ECO:0000259" key="2">
    <source>
        <dbReference type="Pfam" id="PF03972"/>
    </source>
</evidence>
<keyword evidence="5" id="KW-1185">Reference proteome</keyword>